<dbReference type="PROSITE" id="PS00122">
    <property type="entry name" value="CARBOXYLESTERASE_B_1"/>
    <property type="match status" value="1"/>
</dbReference>
<dbReference type="STRING" id="1523247.SAMN05660464_0765"/>
<accession>A0A1I5JHQ5</accession>
<keyword evidence="2 3" id="KW-0378">Hydrolase</keyword>
<dbReference type="AlphaFoldDB" id="A0A1I5JHQ5"/>
<sequence length="460" mass="48133">MTGTATAPRFACPAGTFTGRRADGVLRATGIRYARAARFARPVAEPPAAGLVDATAWAPACPQPEAPELEQLFVQPMGDLVVDEDCLRLSVTVPEDAGPGAGLPVLVWVHGGSYVNGAGDAPMTDPAALVREQRVVVVAVTYRLGLLGFLGADGDRPANLGLLDLIEALRWVRRNVAGFGGDPDAVTLFGESAGGDAVAHLLVAEGARGLFRRAVVQSAPLGLSRGRARMSAAMAAEARRVGRDAPVEDVVAHQARVASRVRRRHGLAAAMPFGTQYGLPPLPAEDALGAAWAQAAPAVDLLVGTTSREVAFFVPLVPAAARLARVPVVGRLLVEAVVRVLTWRIYGRDADRFARRHRRAGGRAHRYTLSFGPPGAPTTGAHATDLPLLFPHRPTWEGSALLAGIPWADVEEAGRLVRRVWADFARTGEVPADPAPFVAVDAGRAGQPVAVAADSGAPVP</sequence>
<dbReference type="InterPro" id="IPR019826">
    <property type="entry name" value="Carboxylesterase_B_AS"/>
</dbReference>
<dbReference type="InterPro" id="IPR029058">
    <property type="entry name" value="AB_hydrolase_fold"/>
</dbReference>
<dbReference type="EMBL" id="FOWQ01000001">
    <property type="protein sequence ID" value="SFO72358.1"/>
    <property type="molecule type" value="Genomic_DNA"/>
</dbReference>
<dbReference type="InterPro" id="IPR002018">
    <property type="entry name" value="CarbesteraseB"/>
</dbReference>
<evidence type="ECO:0000259" key="4">
    <source>
        <dbReference type="Pfam" id="PF00135"/>
    </source>
</evidence>
<organism evidence="5 6">
    <name type="scientific">Geodermatophilus dictyosporus</name>
    <dbReference type="NCBI Taxonomy" id="1523247"/>
    <lineage>
        <taxon>Bacteria</taxon>
        <taxon>Bacillati</taxon>
        <taxon>Actinomycetota</taxon>
        <taxon>Actinomycetes</taxon>
        <taxon>Geodermatophilales</taxon>
        <taxon>Geodermatophilaceae</taxon>
        <taxon>Geodermatophilus</taxon>
    </lineage>
</organism>
<comment type="similarity">
    <text evidence="1 3">Belongs to the type-B carboxylesterase/lipase family.</text>
</comment>
<evidence type="ECO:0000313" key="5">
    <source>
        <dbReference type="EMBL" id="SFO72358.1"/>
    </source>
</evidence>
<evidence type="ECO:0000256" key="2">
    <source>
        <dbReference type="ARBA" id="ARBA00022801"/>
    </source>
</evidence>
<reference evidence="6" key="1">
    <citation type="submission" date="2016-10" db="EMBL/GenBank/DDBJ databases">
        <authorList>
            <person name="Varghese N."/>
            <person name="Submissions S."/>
        </authorList>
    </citation>
    <scope>NUCLEOTIDE SEQUENCE [LARGE SCALE GENOMIC DNA]</scope>
    <source>
        <strain evidence="6">DSM 44208</strain>
    </source>
</reference>
<protein>
    <recommendedName>
        <fullName evidence="3">Carboxylic ester hydrolase</fullName>
        <ecNumber evidence="3">3.1.1.-</ecNumber>
    </recommendedName>
</protein>
<keyword evidence="6" id="KW-1185">Reference proteome</keyword>
<feature type="domain" description="Carboxylesterase type B" evidence="4">
    <location>
        <begin position="24"/>
        <end position="318"/>
    </location>
</feature>
<evidence type="ECO:0000256" key="1">
    <source>
        <dbReference type="ARBA" id="ARBA00005964"/>
    </source>
</evidence>
<dbReference type="GO" id="GO:0016787">
    <property type="term" value="F:hydrolase activity"/>
    <property type="evidence" value="ECO:0007669"/>
    <property type="project" value="UniProtKB-KW"/>
</dbReference>
<proteinExistence type="inferred from homology"/>
<dbReference type="PANTHER" id="PTHR11559">
    <property type="entry name" value="CARBOXYLESTERASE"/>
    <property type="match status" value="1"/>
</dbReference>
<name>A0A1I5JHQ5_9ACTN</name>
<evidence type="ECO:0000256" key="3">
    <source>
        <dbReference type="RuleBase" id="RU361235"/>
    </source>
</evidence>
<dbReference type="Pfam" id="PF00135">
    <property type="entry name" value="COesterase"/>
    <property type="match status" value="1"/>
</dbReference>
<gene>
    <name evidence="5" type="ORF">SAMN05660464_0765</name>
</gene>
<dbReference type="RefSeq" id="WP_169063724.1">
    <property type="nucleotide sequence ID" value="NZ_FOWQ01000001.1"/>
</dbReference>
<evidence type="ECO:0000313" key="6">
    <source>
        <dbReference type="Proteomes" id="UP000198857"/>
    </source>
</evidence>
<dbReference type="InterPro" id="IPR050309">
    <property type="entry name" value="Type-B_Carboxylest/Lipase"/>
</dbReference>
<dbReference type="SUPFAM" id="SSF53474">
    <property type="entry name" value="alpha/beta-Hydrolases"/>
    <property type="match status" value="1"/>
</dbReference>
<dbReference type="EC" id="3.1.1.-" evidence="3"/>
<dbReference type="Gene3D" id="3.40.50.1820">
    <property type="entry name" value="alpha/beta hydrolase"/>
    <property type="match status" value="1"/>
</dbReference>
<dbReference type="Proteomes" id="UP000198857">
    <property type="component" value="Unassembled WGS sequence"/>
</dbReference>